<evidence type="ECO:0000313" key="3">
    <source>
        <dbReference type="Proteomes" id="UP000682892"/>
    </source>
</evidence>
<dbReference type="PANTHER" id="PTHR23325:SF1">
    <property type="entry name" value="SERUM RESPONSE FACTOR-BINDING PROTEIN 1"/>
    <property type="match status" value="1"/>
</dbReference>
<dbReference type="OrthoDB" id="3364872at2759"/>
<dbReference type="GO" id="GO:0005634">
    <property type="term" value="C:nucleus"/>
    <property type="evidence" value="ECO:0007669"/>
    <property type="project" value="TreeGrafter"/>
</dbReference>
<feature type="compositionally biased region" description="Low complexity" evidence="1">
    <location>
        <begin position="317"/>
        <end position="329"/>
    </location>
</feature>
<feature type="compositionally biased region" description="Basic and acidic residues" evidence="1">
    <location>
        <begin position="283"/>
        <end position="312"/>
    </location>
</feature>
<dbReference type="EMBL" id="CH477662">
    <property type="protein sequence ID" value="EAT37590.1"/>
    <property type="molecule type" value="Genomic_DNA"/>
</dbReference>
<organism evidence="2 3">
    <name type="scientific">Aedes aegypti</name>
    <name type="common">Yellowfever mosquito</name>
    <name type="synonym">Culex aegypti</name>
    <dbReference type="NCBI Taxonomy" id="7159"/>
    <lineage>
        <taxon>Eukaryota</taxon>
        <taxon>Metazoa</taxon>
        <taxon>Ecdysozoa</taxon>
        <taxon>Arthropoda</taxon>
        <taxon>Hexapoda</taxon>
        <taxon>Insecta</taxon>
        <taxon>Pterygota</taxon>
        <taxon>Neoptera</taxon>
        <taxon>Endopterygota</taxon>
        <taxon>Diptera</taxon>
        <taxon>Nematocera</taxon>
        <taxon>Culicoidea</taxon>
        <taxon>Culicidae</taxon>
        <taxon>Culicinae</taxon>
        <taxon>Aedini</taxon>
        <taxon>Aedes</taxon>
        <taxon>Stegomyia</taxon>
    </lineage>
</organism>
<dbReference type="OMA" id="SEDQGFC"/>
<feature type="region of interest" description="Disordered" evidence="1">
    <location>
        <begin position="128"/>
        <end position="238"/>
    </location>
</feature>
<evidence type="ECO:0000313" key="2">
    <source>
        <dbReference type="EMBL" id="EAT37590.1"/>
    </source>
</evidence>
<feature type="compositionally biased region" description="Basic and acidic residues" evidence="1">
    <location>
        <begin position="220"/>
        <end position="230"/>
    </location>
</feature>
<dbReference type="PANTHER" id="PTHR23325">
    <property type="entry name" value="SERUM RESPONSE FACTOR-BINDING"/>
    <property type="match status" value="1"/>
</dbReference>
<dbReference type="KEGG" id="aag:5573341"/>
<name>A0A1S4FQR2_AEDAE</name>
<dbReference type="AlphaFoldDB" id="A0A1S4FQR2"/>
<dbReference type="GO" id="GO:0030686">
    <property type="term" value="C:90S preribosome"/>
    <property type="evidence" value="ECO:0007669"/>
    <property type="project" value="TreeGrafter"/>
</dbReference>
<dbReference type="GO" id="GO:0030490">
    <property type="term" value="P:maturation of SSU-rRNA"/>
    <property type="evidence" value="ECO:0007669"/>
    <property type="project" value="TreeGrafter"/>
</dbReference>
<feature type="region of interest" description="Disordered" evidence="1">
    <location>
        <begin position="261"/>
        <end position="339"/>
    </location>
</feature>
<evidence type="ECO:0000256" key="1">
    <source>
        <dbReference type="SAM" id="MobiDB-lite"/>
    </source>
</evidence>
<feature type="region of interest" description="Disordered" evidence="1">
    <location>
        <begin position="367"/>
        <end position="473"/>
    </location>
</feature>
<dbReference type="CTD" id="41139"/>
<feature type="compositionally biased region" description="Acidic residues" evidence="1">
    <location>
        <begin position="156"/>
        <end position="173"/>
    </location>
</feature>
<protein>
    <submittedName>
        <fullName evidence="2">AAEL010440-PA</fullName>
    </submittedName>
</protein>
<sequence length="486" mass="55348">MDTDKLNHELQIFRNHVKIARENIIHKLIRDIKFWKAKHESNADNKRAARKQESLEALMGHIKAQPASELAKAVIRFNPKKCGAGLEERALMRFHENKKLLPEVKALIRRFGLGSKMEVLDKYLKSRTDGKKGKAGKKGKKVKKREKVPKERQPEEQESEDQGFCEAAAEDDGSVGSVSKSDSEDVDEEEAGKFVKLTPAKVKKPVKGIVEKKSKKVEKKPKEKKDFKPPEEEDTDDKCIQIQDSFFVTSSGQNYVATAPVVDKKQQQQEEEEEFSWKRANKRKDILGKKEERPQKRPFGKDVDERNDDVHPSWKAKQQQQGIKQFQGQRKSFGEKELDVSDLHPSWAAKQKQRSLQPFAGKKIKFESTEAETPSVGGEDLHPSWAAKQKQKGLKPFQGKKIVFDSSEQAEPSKPADDVHPSWAAKQKQKGLKPFEGKKIVFDTNEDKRETVTPAAVPSDLHPSWAAKQKEKGIQEFRGKKITFDD</sequence>
<reference evidence="2" key="3">
    <citation type="submission" date="2012-09" db="EMBL/GenBank/DDBJ databases">
        <authorList>
            <consortium name="VectorBase"/>
        </authorList>
    </citation>
    <scope>NUCLEOTIDE SEQUENCE</scope>
    <source>
        <strain evidence="2">Liverpool</strain>
    </source>
</reference>
<gene>
    <name evidence="2" type="ORF">AaeL_AAEL010440</name>
</gene>
<reference evidence="2" key="2">
    <citation type="journal article" date="2007" name="Science">
        <title>Genome sequence of Aedes aegypti, a major arbovirus vector.</title>
        <authorList>
            <person name="Nene V."/>
            <person name="Wortman J.R."/>
            <person name="Lawson D."/>
            <person name="Haas B."/>
            <person name="Kodira C."/>
            <person name="Tu Z.J."/>
            <person name="Loftus B."/>
            <person name="Xi Z."/>
            <person name="Megy K."/>
            <person name="Grabherr M."/>
            <person name="Ren Q."/>
            <person name="Zdobnov E.M."/>
            <person name="Lobo N.F."/>
            <person name="Campbell K.S."/>
            <person name="Brown S.E."/>
            <person name="Bonaldo M.F."/>
            <person name="Zhu J."/>
            <person name="Sinkins S.P."/>
            <person name="Hogenkamp D.G."/>
            <person name="Amedeo P."/>
            <person name="Arensburger P."/>
            <person name="Atkinson P.W."/>
            <person name="Bidwell S."/>
            <person name="Biedler J."/>
            <person name="Birney E."/>
            <person name="Bruggner R.V."/>
            <person name="Costas J."/>
            <person name="Coy M.R."/>
            <person name="Crabtree J."/>
            <person name="Crawford M."/>
            <person name="Debruyn B."/>
            <person name="Decaprio D."/>
            <person name="Eiglmeier K."/>
            <person name="Eisenstadt E."/>
            <person name="El-Dorry H."/>
            <person name="Gelbart W.M."/>
            <person name="Gomes S.L."/>
            <person name="Hammond M."/>
            <person name="Hannick L.I."/>
            <person name="Hogan J.R."/>
            <person name="Holmes M.H."/>
            <person name="Jaffe D."/>
            <person name="Johnston J.S."/>
            <person name="Kennedy R.C."/>
            <person name="Koo H."/>
            <person name="Kravitz S."/>
            <person name="Kriventseva E.V."/>
            <person name="Kulp D."/>
            <person name="Labutti K."/>
            <person name="Lee E."/>
            <person name="Li S."/>
            <person name="Lovin D.D."/>
            <person name="Mao C."/>
            <person name="Mauceli E."/>
            <person name="Menck C.F."/>
            <person name="Miller J.R."/>
            <person name="Montgomery P."/>
            <person name="Mori A."/>
            <person name="Nascimento A.L."/>
            <person name="Naveira H.F."/>
            <person name="Nusbaum C."/>
            <person name="O'leary S."/>
            <person name="Orvis J."/>
            <person name="Pertea M."/>
            <person name="Quesneville H."/>
            <person name="Reidenbach K.R."/>
            <person name="Rogers Y.H."/>
            <person name="Roth C.W."/>
            <person name="Schneider J.R."/>
            <person name="Schatz M."/>
            <person name="Shumway M."/>
            <person name="Stanke M."/>
            <person name="Stinson E.O."/>
            <person name="Tubio J.M."/>
            <person name="Vanzee J.P."/>
            <person name="Verjovski-Almeida S."/>
            <person name="Werner D."/>
            <person name="White O."/>
            <person name="Wyder S."/>
            <person name="Zeng Q."/>
            <person name="Zhao Q."/>
            <person name="Zhao Y."/>
            <person name="Hill C.A."/>
            <person name="Raikhel A.S."/>
            <person name="Soares M.B."/>
            <person name="Knudson D.L."/>
            <person name="Lee N.H."/>
            <person name="Galagan J."/>
            <person name="Salzberg S.L."/>
            <person name="Paulsen I.T."/>
            <person name="Dimopoulos G."/>
            <person name="Collins F.H."/>
            <person name="Birren B."/>
            <person name="Fraser-Liggett C.M."/>
            <person name="Severson D.W."/>
        </authorList>
    </citation>
    <scope>NUCLEOTIDE SEQUENCE [LARGE SCALE GENOMIC DNA]</scope>
    <source>
        <strain evidence="2">Liverpool</strain>
    </source>
</reference>
<reference evidence="2" key="1">
    <citation type="submission" date="2005-10" db="EMBL/GenBank/DDBJ databases">
        <authorList>
            <person name="Loftus B.J."/>
            <person name="Nene V.M."/>
            <person name="Hannick L.I."/>
            <person name="Bidwell S."/>
            <person name="Haas B."/>
            <person name="Amedeo P."/>
            <person name="Orvis J."/>
            <person name="Wortman J.R."/>
            <person name="White O.R."/>
            <person name="Salzberg S."/>
            <person name="Shumway M."/>
            <person name="Koo H."/>
            <person name="Zhao Y."/>
            <person name="Holmes M."/>
            <person name="Miller J."/>
            <person name="Schatz M."/>
            <person name="Pop M."/>
            <person name="Pai G."/>
            <person name="Utterback T."/>
            <person name="Rogers Y.-H."/>
            <person name="Kravitz S."/>
            <person name="Fraser C.M."/>
        </authorList>
    </citation>
    <scope>NUCLEOTIDE SEQUENCE</scope>
    <source>
        <strain evidence="2">Liverpool</strain>
    </source>
</reference>
<proteinExistence type="predicted"/>
<accession>A0A1S4FQR2</accession>
<feature type="compositionally biased region" description="Basic and acidic residues" evidence="1">
    <location>
        <begin position="433"/>
        <end position="451"/>
    </location>
</feature>
<dbReference type="HOGENOM" id="CLU_561658_0_0_1"/>
<feature type="compositionally biased region" description="Basic residues" evidence="1">
    <location>
        <begin position="133"/>
        <end position="147"/>
    </location>
</feature>
<dbReference type="Proteomes" id="UP000682892">
    <property type="component" value="Chromosome 3"/>
</dbReference>
<dbReference type="InterPro" id="IPR037393">
    <property type="entry name" value="Bud22/SRFB1"/>
</dbReference>